<comment type="function">
    <text evidence="53">Inhibits RNA silencing by interfering with host Dicer.</text>
</comment>
<dbReference type="Pfam" id="PF01004">
    <property type="entry name" value="Flavi_M"/>
    <property type="match status" value="1"/>
</dbReference>
<evidence type="ECO:0000256" key="23">
    <source>
        <dbReference type="ARBA" id="ARBA00022691"/>
    </source>
</evidence>
<dbReference type="InterPro" id="IPR002535">
    <property type="entry name" value="Flavi_propep"/>
</dbReference>
<dbReference type="InterPro" id="IPR000336">
    <property type="entry name" value="Flavivir/Alphavir_Ig-like_sf"/>
</dbReference>
<evidence type="ECO:0000256" key="7">
    <source>
        <dbReference type="ARBA" id="ARBA00004613"/>
    </source>
</evidence>
<comment type="catalytic activity">
    <reaction evidence="54">
        <text>a ribonucleoside 5'-triphosphate + H2O = a ribonucleoside 5'-diphosphate + phosphate + H(+)</text>
        <dbReference type="Rhea" id="RHEA:23680"/>
        <dbReference type="ChEBI" id="CHEBI:15377"/>
        <dbReference type="ChEBI" id="CHEBI:15378"/>
        <dbReference type="ChEBI" id="CHEBI:43474"/>
        <dbReference type="ChEBI" id="CHEBI:57930"/>
        <dbReference type="ChEBI" id="CHEBI:61557"/>
        <dbReference type="EC" id="3.6.1.15"/>
    </reaction>
</comment>
<keyword evidence="26 58" id="KW-0479">Metal-binding</keyword>
<dbReference type="Pfam" id="PF01570">
    <property type="entry name" value="Flavi_propep"/>
    <property type="match status" value="1"/>
</dbReference>
<keyword evidence="38" id="KW-0694">RNA-binding</keyword>
<dbReference type="InterPro" id="IPR047530">
    <property type="entry name" value="Flavi_RdRp"/>
</dbReference>
<dbReference type="InterPro" id="IPR038302">
    <property type="entry name" value="Env_glycoprot_M_sf_flavivir"/>
</dbReference>
<feature type="transmembrane region" description="Helical" evidence="59">
    <location>
        <begin position="715"/>
        <end position="736"/>
    </location>
</feature>
<keyword evidence="28" id="KW-0378">Hydrolase</keyword>
<dbReference type="InterPro" id="IPR000208">
    <property type="entry name" value="Flavi_RdRp_fingers/palm"/>
</dbReference>
<dbReference type="InterPro" id="IPR009003">
    <property type="entry name" value="Peptidase_S1_PA"/>
</dbReference>
<dbReference type="Pfam" id="PF20483">
    <property type="entry name" value="Flavi_NS5_thumb"/>
    <property type="match status" value="1"/>
</dbReference>
<feature type="transmembrane region" description="Helical" evidence="59">
    <location>
        <begin position="1314"/>
        <end position="1334"/>
    </location>
</feature>
<evidence type="ECO:0000256" key="48">
    <source>
        <dbReference type="ARBA" id="ARBA00023258"/>
    </source>
</evidence>
<keyword evidence="16" id="KW-0945">Host-virus interaction</keyword>
<dbReference type="SUPFAM" id="SSF56983">
    <property type="entry name" value="Viral glycoprotein, central and dimerisation domains"/>
    <property type="match status" value="1"/>
</dbReference>
<dbReference type="PIRSF" id="PIRSF003817">
    <property type="entry name" value="Gen_Poly_FLV"/>
    <property type="match status" value="1"/>
</dbReference>
<feature type="transmembrane region" description="Helical" evidence="59">
    <location>
        <begin position="743"/>
        <end position="763"/>
    </location>
</feature>
<dbReference type="InterPro" id="IPR038055">
    <property type="entry name" value="Glycoprot_E_dimer_dom"/>
</dbReference>
<keyword evidence="48" id="KW-0922">Interferon antiviral system evasion</keyword>
<proteinExistence type="predicted"/>
<dbReference type="GO" id="GO:0039564">
    <property type="term" value="P:symbiont-mediated suppression of host JAK-STAT cascade via inhibition of STAT2 activity"/>
    <property type="evidence" value="ECO:0007669"/>
    <property type="project" value="UniProtKB-KW"/>
</dbReference>
<dbReference type="InterPro" id="IPR000752">
    <property type="entry name" value="Flavi_NS2A"/>
</dbReference>
<evidence type="ECO:0000256" key="4">
    <source>
        <dbReference type="ARBA" id="ARBA00004385"/>
    </source>
</evidence>
<dbReference type="InterPro" id="IPR011492">
    <property type="entry name" value="Flavi_DEAD"/>
</dbReference>
<feature type="transmembrane region" description="Helical" evidence="59">
    <location>
        <begin position="1368"/>
        <end position="1385"/>
    </location>
</feature>
<dbReference type="Pfam" id="PF01005">
    <property type="entry name" value="Flavi_NS2A"/>
    <property type="match status" value="1"/>
</dbReference>
<keyword evidence="9" id="KW-0696">RNA-directed RNA polymerase</keyword>
<keyword evidence="39" id="KW-0693">Viral RNA replication</keyword>
<comment type="function">
    <text evidence="1">Functions as a signal peptide for NS4B and is required for the interferon antagonism activity of the latter.</text>
</comment>
<keyword evidence="21" id="KW-0645">Protease</keyword>
<dbReference type="GO" id="GO:0046718">
    <property type="term" value="P:symbiont entry into host cell"/>
    <property type="evidence" value="ECO:0007669"/>
    <property type="project" value="UniProtKB-KW"/>
</dbReference>
<evidence type="ECO:0000256" key="55">
    <source>
        <dbReference type="ARBA" id="ARBA00047984"/>
    </source>
</evidence>
<evidence type="ECO:0000256" key="42">
    <source>
        <dbReference type="ARBA" id="ARBA00023050"/>
    </source>
</evidence>
<evidence type="ECO:0000313" key="67">
    <source>
        <dbReference type="Proteomes" id="UP000115592"/>
    </source>
</evidence>
<evidence type="ECO:0000256" key="44">
    <source>
        <dbReference type="ARBA" id="ARBA00023157"/>
    </source>
</evidence>
<dbReference type="InterPro" id="IPR002877">
    <property type="entry name" value="RNA_MeTrfase_FtsJ_dom"/>
</dbReference>
<dbReference type="InterPro" id="IPR001850">
    <property type="entry name" value="Flavi_NS3_S7"/>
</dbReference>
<dbReference type="SUPFAM" id="SSF56672">
    <property type="entry name" value="DNA/RNA polymerases"/>
    <property type="match status" value="1"/>
</dbReference>
<evidence type="ECO:0000256" key="5">
    <source>
        <dbReference type="ARBA" id="ARBA00004407"/>
    </source>
</evidence>
<evidence type="ECO:0000256" key="13">
    <source>
        <dbReference type="ARBA" id="ARBA00022553"/>
    </source>
</evidence>
<evidence type="ECO:0000256" key="34">
    <source>
        <dbReference type="ARBA" id="ARBA00022840"/>
    </source>
</evidence>
<keyword evidence="17" id="KW-1162">Viral penetration into host cytoplasm</keyword>
<dbReference type="Pfam" id="PF00949">
    <property type="entry name" value="Peptidase_S7"/>
    <property type="match status" value="1"/>
</dbReference>
<dbReference type="GO" id="GO:0005198">
    <property type="term" value="F:structural molecule activity"/>
    <property type="evidence" value="ECO:0007669"/>
    <property type="project" value="InterPro"/>
</dbReference>
<evidence type="ECO:0000256" key="3">
    <source>
        <dbReference type="ARBA" id="ARBA00004153"/>
    </source>
</evidence>
<dbReference type="InterPro" id="IPR026490">
    <property type="entry name" value="mRNA_cap_0/1_MeTrfase"/>
</dbReference>
<evidence type="ECO:0000259" key="64">
    <source>
        <dbReference type="PROSITE" id="PS51528"/>
    </source>
</evidence>
<dbReference type="NCBIfam" id="TIGR04240">
    <property type="entry name" value="flavi_E_stem"/>
    <property type="match status" value="1"/>
</dbReference>
<evidence type="ECO:0000256" key="31">
    <source>
        <dbReference type="ARBA" id="ARBA00022825"/>
    </source>
</evidence>
<evidence type="ECO:0000256" key="10">
    <source>
        <dbReference type="ARBA" id="ARBA00022506"/>
    </source>
</evidence>
<evidence type="ECO:0000256" key="9">
    <source>
        <dbReference type="ARBA" id="ARBA00022484"/>
    </source>
</evidence>
<keyword evidence="35" id="KW-0946">Virion</keyword>
<evidence type="ECO:0000256" key="12">
    <source>
        <dbReference type="ARBA" id="ARBA00022525"/>
    </source>
</evidence>
<comment type="catalytic activity">
    <reaction evidence="52">
        <text>Selective hydrolysis of -Xaa-Xaa-|-Yaa- bonds in which each of the Xaa can be either Arg or Lys and Yaa can be either Ser or Ala.</text>
        <dbReference type="EC" id="3.4.21.91"/>
    </reaction>
</comment>
<keyword evidence="14" id="KW-0167">Capsid protein</keyword>
<evidence type="ECO:0000256" key="37">
    <source>
        <dbReference type="ARBA" id="ARBA00022883"/>
    </source>
</evidence>
<dbReference type="GO" id="GO:0039654">
    <property type="term" value="P:fusion of virus membrane with host endosome membrane"/>
    <property type="evidence" value="ECO:0007669"/>
    <property type="project" value="UniProtKB-KW"/>
</dbReference>
<keyword evidence="50" id="KW-1160">Virus entry into host cell</keyword>
<dbReference type="FunFam" id="3.30.70.2840:FF:000004">
    <property type="entry name" value="Genome polyprotein"/>
    <property type="match status" value="1"/>
</dbReference>
<dbReference type="InterPro" id="IPR014001">
    <property type="entry name" value="Helicase_ATP-bd"/>
</dbReference>
<dbReference type="InterPro" id="IPR038345">
    <property type="entry name" value="Flavi_E_Stem/Anchor_dom_sf"/>
</dbReference>
<evidence type="ECO:0000256" key="36">
    <source>
        <dbReference type="ARBA" id="ARBA00022870"/>
    </source>
</evidence>
<dbReference type="Pfam" id="PF01350">
    <property type="entry name" value="Flavi_NS4A"/>
    <property type="match status" value="1"/>
</dbReference>
<dbReference type="CDD" id="cd17931">
    <property type="entry name" value="DEXHc_viral_Ns3"/>
    <property type="match status" value="1"/>
</dbReference>
<dbReference type="Proteomes" id="UP000115592">
    <property type="component" value="Segment"/>
</dbReference>
<evidence type="ECO:0000256" key="58">
    <source>
        <dbReference type="PIRSR" id="PIRSR003817-4"/>
    </source>
</evidence>
<keyword evidence="32" id="KW-1114">Inhibition of host interferon signaling pathway by virus</keyword>
<dbReference type="InterPro" id="IPR046811">
    <property type="entry name" value="Flavi_NS5_thumb"/>
</dbReference>
<evidence type="ECO:0000256" key="56">
    <source>
        <dbReference type="PIRSR" id="PIRSR003817-1"/>
    </source>
</evidence>
<evidence type="ECO:0000256" key="16">
    <source>
        <dbReference type="ARBA" id="ARBA00022581"/>
    </source>
</evidence>
<feature type="transmembrane region" description="Helical" evidence="59">
    <location>
        <begin position="1264"/>
        <end position="1294"/>
    </location>
</feature>
<dbReference type="RefSeq" id="YP_009344968.1">
    <property type="nucleotide sequence ID" value="NC_033698.1"/>
</dbReference>
<dbReference type="InterPro" id="IPR027287">
    <property type="entry name" value="Flavi_E_Ig-like"/>
</dbReference>
<feature type="transmembrane region" description="Helical" evidence="59">
    <location>
        <begin position="2276"/>
        <end position="2296"/>
    </location>
</feature>
<dbReference type="SUPFAM" id="SSF53335">
    <property type="entry name" value="S-adenosyl-L-methionine-dependent methyltransferases"/>
    <property type="match status" value="1"/>
</dbReference>
<evidence type="ECO:0000256" key="52">
    <source>
        <dbReference type="ARBA" id="ARBA00024468"/>
    </source>
</evidence>
<dbReference type="GO" id="GO:0003968">
    <property type="term" value="F:RNA-directed RNA polymerase activity"/>
    <property type="evidence" value="ECO:0007669"/>
    <property type="project" value="UniProtKB-KW"/>
</dbReference>
<evidence type="ECO:0000256" key="47">
    <source>
        <dbReference type="ARBA" id="ARBA00023200"/>
    </source>
</evidence>
<keyword evidence="34" id="KW-0067">ATP-binding</keyword>
<evidence type="ECO:0000256" key="29">
    <source>
        <dbReference type="ARBA" id="ARBA00022804"/>
    </source>
</evidence>
<dbReference type="GO" id="GO:0005576">
    <property type="term" value="C:extracellular region"/>
    <property type="evidence" value="ECO:0007669"/>
    <property type="project" value="UniProtKB-SubCell"/>
</dbReference>
<name>C8XPB7_9FLAV</name>
<dbReference type="InterPro" id="IPR007094">
    <property type="entry name" value="RNA-dir_pol_PSvirus"/>
</dbReference>
<evidence type="ECO:0000256" key="50">
    <source>
        <dbReference type="ARBA" id="ARBA00023296"/>
    </source>
</evidence>
<keyword evidence="22" id="KW-0808">Transferase</keyword>
<dbReference type="SUPFAM" id="SSF81296">
    <property type="entry name" value="E set domains"/>
    <property type="match status" value="1"/>
</dbReference>
<keyword evidence="40 59" id="KW-1133">Transmembrane helix</keyword>
<evidence type="ECO:0000256" key="6">
    <source>
        <dbReference type="ARBA" id="ARBA00004461"/>
    </source>
</evidence>
<keyword evidence="46" id="KW-1038">Host endoplasmic reticulum</keyword>
<evidence type="ECO:0000256" key="45">
    <source>
        <dbReference type="ARBA" id="ARBA00023180"/>
    </source>
</evidence>
<dbReference type="KEGG" id="vg:30999499"/>
<evidence type="ECO:0000256" key="14">
    <source>
        <dbReference type="ARBA" id="ARBA00022561"/>
    </source>
</evidence>
<feature type="domain" description="RdRp catalytic" evidence="60">
    <location>
        <begin position="3017"/>
        <end position="3169"/>
    </location>
</feature>
<dbReference type="GO" id="GO:0004483">
    <property type="term" value="F:methyltransferase cap1 activity"/>
    <property type="evidence" value="ECO:0007669"/>
    <property type="project" value="InterPro"/>
</dbReference>
<feature type="transmembrane region" description="Helical" evidence="59">
    <location>
        <begin position="232"/>
        <end position="251"/>
    </location>
</feature>
<dbReference type="SUPFAM" id="SSF52540">
    <property type="entry name" value="P-loop containing nucleoside triphosphate hydrolases"/>
    <property type="match status" value="2"/>
</dbReference>
<dbReference type="Gene3D" id="2.60.98.10">
    <property type="entry name" value="Tick-borne Encephalitis virus Glycoprotein, domain 1"/>
    <property type="match status" value="1"/>
</dbReference>
<keyword evidence="31" id="KW-0720">Serine protease</keyword>
<keyword evidence="19" id="KW-1090">Inhibition of host innate immune response by virus</keyword>
<dbReference type="Pfam" id="PF21659">
    <property type="entry name" value="Flavi_E_stem"/>
    <property type="match status" value="1"/>
</dbReference>
<dbReference type="InterPro" id="IPR029063">
    <property type="entry name" value="SAM-dependent_MTases_sf"/>
</dbReference>
<evidence type="ECO:0000259" key="61">
    <source>
        <dbReference type="PROSITE" id="PS51192"/>
    </source>
</evidence>
<evidence type="ECO:0000256" key="24">
    <source>
        <dbReference type="ARBA" id="ARBA00022692"/>
    </source>
</evidence>
<dbReference type="GO" id="GO:0005524">
    <property type="term" value="F:ATP binding"/>
    <property type="evidence" value="ECO:0007669"/>
    <property type="project" value="UniProtKB-KW"/>
</dbReference>
<dbReference type="Pfam" id="PF00869">
    <property type="entry name" value="Flavi_glycoprot"/>
    <property type="match status" value="1"/>
</dbReference>
<feature type="transmembrane region" description="Helical" evidence="59">
    <location>
        <begin position="2221"/>
        <end position="2242"/>
    </location>
</feature>
<dbReference type="InterPro" id="IPR049486">
    <property type="entry name" value="NS3-hel_C_flaviviridae"/>
</dbReference>
<dbReference type="Pfam" id="PF00948">
    <property type="entry name" value="Flavi_NS1"/>
    <property type="match status" value="1"/>
</dbReference>
<dbReference type="GO" id="GO:0039520">
    <property type="term" value="P:symbiont-mediated activation of host autophagy"/>
    <property type="evidence" value="ECO:0007669"/>
    <property type="project" value="UniProtKB-KW"/>
</dbReference>
<feature type="disulfide bond" evidence="57">
    <location>
        <begin position="275"/>
        <end position="302"/>
    </location>
</feature>
<evidence type="ECO:0000256" key="59">
    <source>
        <dbReference type="SAM" id="Phobius"/>
    </source>
</evidence>
<feature type="binding site" evidence="58">
    <location>
        <position position="3339"/>
    </location>
    <ligand>
        <name>Zn(2+)</name>
        <dbReference type="ChEBI" id="CHEBI:29105"/>
        <label>2</label>
    </ligand>
</feature>
<evidence type="ECO:0000313" key="66">
    <source>
        <dbReference type="EMBL" id="ABI54481.1"/>
    </source>
</evidence>
<evidence type="ECO:0000256" key="22">
    <source>
        <dbReference type="ARBA" id="ARBA00022679"/>
    </source>
</evidence>
<dbReference type="GO" id="GO:0004252">
    <property type="term" value="F:serine-type endopeptidase activity"/>
    <property type="evidence" value="ECO:0007669"/>
    <property type="project" value="InterPro"/>
</dbReference>
<dbReference type="Pfam" id="PF01002">
    <property type="entry name" value="Flavi_NS2B"/>
    <property type="match status" value="1"/>
</dbReference>
<dbReference type="PROSITE" id="PS51527">
    <property type="entry name" value="FLAVIVIRUS_NS2B"/>
    <property type="match status" value="1"/>
</dbReference>
<dbReference type="InterPro" id="IPR001528">
    <property type="entry name" value="Flavi_NS4B"/>
</dbReference>
<feature type="domain" description="Helicase C-terminal" evidence="62">
    <location>
        <begin position="1816"/>
        <end position="1984"/>
    </location>
</feature>
<feature type="disulfide bond" evidence="57">
    <location>
        <begin position="346"/>
        <end position="377"/>
    </location>
</feature>
<dbReference type="GO" id="GO:0044220">
    <property type="term" value="C:host cell perinuclear region of cytoplasm"/>
    <property type="evidence" value="ECO:0007669"/>
    <property type="project" value="UniProtKB-SubCell"/>
</dbReference>
<feature type="domain" description="Flavivirus NS2B" evidence="63">
    <location>
        <begin position="1341"/>
        <end position="1470"/>
    </location>
</feature>
<keyword evidence="24 59" id="KW-0812">Transmembrane</keyword>
<keyword evidence="36" id="KW-1043">Host membrane</keyword>
<dbReference type="GO" id="GO:0055036">
    <property type="term" value="C:virion membrane"/>
    <property type="evidence" value="ECO:0007669"/>
    <property type="project" value="UniProtKB-SubCell"/>
</dbReference>
<evidence type="ECO:0000256" key="33">
    <source>
        <dbReference type="ARBA" id="ARBA00022833"/>
    </source>
</evidence>
<dbReference type="PROSITE" id="PS50507">
    <property type="entry name" value="RDRP_SSRNA_POS"/>
    <property type="match status" value="1"/>
</dbReference>
<evidence type="ECO:0000256" key="49">
    <source>
        <dbReference type="ARBA" id="ARBA00023280"/>
    </source>
</evidence>
<feature type="transmembrane region" description="Helical" evidence="59">
    <location>
        <begin position="1341"/>
        <end position="1362"/>
    </location>
</feature>
<evidence type="ECO:0000256" key="28">
    <source>
        <dbReference type="ARBA" id="ARBA00022801"/>
    </source>
</evidence>
<feature type="active site" description="Charge relay system; for serine protease NS3 activity" evidence="56">
    <location>
        <position position="1521"/>
    </location>
</feature>
<dbReference type="InterPro" id="IPR038688">
    <property type="entry name" value="Flavi_propep_sf"/>
</dbReference>
<dbReference type="Gene3D" id="3.40.50.300">
    <property type="entry name" value="P-loop containing nucleotide triphosphate hydrolases"/>
    <property type="match status" value="2"/>
</dbReference>
<dbReference type="Pfam" id="PF02832">
    <property type="entry name" value="Flavi_glycop_C"/>
    <property type="match status" value="1"/>
</dbReference>
<evidence type="ECO:0000256" key="51">
    <source>
        <dbReference type="ARBA" id="ARBA00023443"/>
    </source>
</evidence>
<dbReference type="InterPro" id="IPR013756">
    <property type="entry name" value="GlyE_cen_dom_subdom2"/>
</dbReference>
<dbReference type="GO" id="GO:0006508">
    <property type="term" value="P:proteolysis"/>
    <property type="evidence" value="ECO:0007669"/>
    <property type="project" value="UniProtKB-KW"/>
</dbReference>
<dbReference type="GO" id="GO:0017111">
    <property type="term" value="F:ribonucleoside triphosphate phosphatase activity"/>
    <property type="evidence" value="ECO:0007669"/>
    <property type="project" value="UniProtKB-EC"/>
</dbReference>
<dbReference type="InterPro" id="IPR000404">
    <property type="entry name" value="Flavi_NS4A"/>
</dbReference>
<dbReference type="InterPro" id="IPR011998">
    <property type="entry name" value="Flavi_Glycoprot_E_cen/dimer"/>
</dbReference>
<evidence type="ECO:0000259" key="60">
    <source>
        <dbReference type="PROSITE" id="PS50507"/>
    </source>
</evidence>
<keyword evidence="29" id="KW-1161">Viral attachment to host cell</keyword>
<dbReference type="InterPro" id="IPR000069">
    <property type="entry name" value="Env_glycoprot_M_flavivir"/>
</dbReference>
<keyword evidence="47" id="KW-1035">Host cytoplasm</keyword>
<dbReference type="Gene3D" id="2.40.10.120">
    <property type="match status" value="2"/>
</dbReference>
<dbReference type="Gene3D" id="3.30.67.10">
    <property type="entry name" value="Viral Envelope Glycoprotein, domain 2"/>
    <property type="match status" value="1"/>
</dbReference>
<comment type="subcellular location">
    <subcellularLocation>
        <location evidence="5">Host cytoplasm</location>
        <location evidence="5">Host perinuclear region</location>
    </subcellularLocation>
    <subcellularLocation>
        <location evidence="3">Host endoplasmic reticulum membrane</location>
        <topology evidence="3">Multi-pass membrane protein</topology>
    </subcellularLocation>
    <subcellularLocation>
        <location evidence="6">Host endoplasmic reticulum membrane</location>
        <topology evidence="6">Peripheral membrane protein</topology>
        <orientation evidence="6">Cytoplasmic side</orientation>
    </subcellularLocation>
    <subcellularLocation>
        <location evidence="51">Host endoplasmic reticulum membrane</location>
        <topology evidence="51">Peripheral membrane protein</topology>
        <orientation evidence="51">Lumenal side</orientation>
    </subcellularLocation>
    <subcellularLocation>
        <location evidence="2">Host nucleus</location>
    </subcellularLocation>
    <subcellularLocation>
        <location evidence="7">Secreted</location>
    </subcellularLocation>
    <subcellularLocation>
        <location evidence="4">Virion membrane</location>
        <topology evidence="4">Multi-pass membrane protein</topology>
    </subcellularLocation>
</comment>
<dbReference type="Gene3D" id="1.10.8.970">
    <property type="entry name" value="Flavivirus envelope glycoprotein M-like"/>
    <property type="match status" value="1"/>
</dbReference>
<dbReference type="GO" id="GO:0039694">
    <property type="term" value="P:viral RNA genome replication"/>
    <property type="evidence" value="ECO:0007669"/>
    <property type="project" value="InterPro"/>
</dbReference>
<keyword evidence="18" id="KW-0489">Methyltransferase</keyword>
<dbReference type="InterPro" id="IPR043502">
    <property type="entry name" value="DNA/RNA_pol_sf"/>
</dbReference>
<keyword evidence="37" id="KW-1106">Inhibition of host STAT2 by virus</keyword>
<dbReference type="InterPro" id="IPR027417">
    <property type="entry name" value="P-loop_NTPase"/>
</dbReference>
<dbReference type="InterPro" id="IPR000487">
    <property type="entry name" value="Flavi_NS2B"/>
</dbReference>
<dbReference type="PROSITE" id="PS51194">
    <property type="entry name" value="HELICASE_CTER"/>
    <property type="match status" value="1"/>
</dbReference>
<dbReference type="CDD" id="cd17038">
    <property type="entry name" value="Flavi_M"/>
    <property type="match status" value="1"/>
</dbReference>
<reference evidence="66 67" key="1">
    <citation type="journal article" date="2010" name="J. Gen. Virol.">
        <title>Genomics and evolution of Aedes-borne flaviviruses.</title>
        <authorList>
            <person name="Grard G."/>
            <person name="Moureau G."/>
            <person name="Charrel R.N."/>
            <person name="Holmes E.C."/>
            <person name="Gould E.A."/>
            <person name="de Lamballerie X."/>
        </authorList>
    </citation>
    <scope>NUCLEOTIDE SEQUENCE [LARGE SCALE GENOMIC DNA]</scope>
</reference>
<feature type="binding site" evidence="58">
    <location>
        <position position="3204"/>
    </location>
    <ligand>
        <name>Zn(2+)</name>
        <dbReference type="ChEBI" id="CHEBI:29105"/>
        <label>2</label>
    </ligand>
</feature>
<dbReference type="SMART" id="SM00490">
    <property type="entry name" value="HELICc"/>
    <property type="match status" value="1"/>
</dbReference>
<feature type="binding site" evidence="58">
    <location>
        <position position="2939"/>
    </location>
    <ligand>
        <name>Zn(2+)</name>
        <dbReference type="ChEBI" id="CHEBI:29105"/>
        <label>1</label>
    </ligand>
</feature>
<dbReference type="GO" id="GO:0003724">
    <property type="term" value="F:RNA helicase activity"/>
    <property type="evidence" value="ECO:0007669"/>
    <property type="project" value="UniProtKB-EC"/>
</dbReference>
<evidence type="ECO:0000256" key="18">
    <source>
        <dbReference type="ARBA" id="ARBA00022603"/>
    </source>
</evidence>
<dbReference type="GO" id="GO:0052170">
    <property type="term" value="P:symbiont-mediated suppression of host innate immune response"/>
    <property type="evidence" value="ECO:0007669"/>
    <property type="project" value="UniProtKB-KW"/>
</dbReference>
<evidence type="ECO:0000256" key="41">
    <source>
        <dbReference type="ARBA" id="ARBA00023042"/>
    </source>
</evidence>
<evidence type="ECO:0000256" key="32">
    <source>
        <dbReference type="ARBA" id="ARBA00022830"/>
    </source>
</evidence>
<dbReference type="InterPro" id="IPR014412">
    <property type="entry name" value="Gen_Poly_FLV"/>
</dbReference>
<evidence type="ECO:0000256" key="43">
    <source>
        <dbReference type="ARBA" id="ARBA00023136"/>
    </source>
</evidence>
<feature type="transmembrane region" description="Helical" evidence="59">
    <location>
        <begin position="2137"/>
        <end position="2157"/>
    </location>
</feature>
<feature type="domain" description="MRNA cap 0-1 NS5-type MT" evidence="65">
    <location>
        <begin position="2489"/>
        <end position="2753"/>
    </location>
</feature>
<evidence type="ECO:0000256" key="8">
    <source>
        <dbReference type="ARBA" id="ARBA00020107"/>
    </source>
</evidence>
<keyword evidence="20" id="KW-0507">mRNA processing</keyword>
<keyword evidence="44 57" id="KW-1015">Disulfide bond</keyword>
<evidence type="ECO:0000259" key="65">
    <source>
        <dbReference type="PROSITE" id="PS51591"/>
    </source>
</evidence>
<evidence type="ECO:0000256" key="11">
    <source>
        <dbReference type="ARBA" id="ARBA00022510"/>
    </source>
</evidence>
<dbReference type="Pfam" id="PF01003">
    <property type="entry name" value="Flavi_capsid"/>
    <property type="match status" value="1"/>
</dbReference>
<feature type="transmembrane region" description="Helical" evidence="59">
    <location>
        <begin position="2303"/>
        <end position="2322"/>
    </location>
</feature>
<keyword evidence="10" id="KW-1168">Fusion of virus membrane with host membrane</keyword>
<dbReference type="GO" id="GO:0004482">
    <property type="term" value="F:mRNA 5'-cap (guanine-N7-)-methyltransferase activity"/>
    <property type="evidence" value="ECO:0007669"/>
    <property type="project" value="InterPro"/>
</dbReference>
<keyword evidence="30" id="KW-0347">Helicase</keyword>
<dbReference type="Pfam" id="PF00972">
    <property type="entry name" value="Flavi_NS5"/>
    <property type="match status" value="1"/>
</dbReference>
<dbReference type="GO" id="GO:0042025">
    <property type="term" value="C:host cell nucleus"/>
    <property type="evidence" value="ECO:0007669"/>
    <property type="project" value="UniProtKB-SubCell"/>
</dbReference>
<dbReference type="GO" id="GO:0039502">
    <property type="term" value="P:symbiont-mediated suppression of host type I interferon-mediated signaling pathway"/>
    <property type="evidence" value="ECO:0007669"/>
    <property type="project" value="UniProtKB-KW"/>
</dbReference>
<dbReference type="InterPro" id="IPR036253">
    <property type="entry name" value="Glycoprot_cen/dimer_sf"/>
</dbReference>
<feature type="transmembrane region" description="Helical" evidence="59">
    <location>
        <begin position="1119"/>
        <end position="1136"/>
    </location>
</feature>
<evidence type="ECO:0000256" key="25">
    <source>
        <dbReference type="ARBA" id="ARBA00022695"/>
    </source>
</evidence>
<dbReference type="PROSITE" id="PS51192">
    <property type="entry name" value="HELICASE_ATP_BIND_1"/>
    <property type="match status" value="1"/>
</dbReference>
<keyword evidence="23" id="KW-0949">S-adenosyl-L-methionine</keyword>
<dbReference type="GO" id="GO:0003725">
    <property type="term" value="F:double-stranded RNA binding"/>
    <property type="evidence" value="ECO:0007669"/>
    <property type="project" value="InterPro"/>
</dbReference>
<dbReference type="MEROPS" id="S07.001"/>
<dbReference type="SMART" id="SM00487">
    <property type="entry name" value="DEXDc"/>
    <property type="match status" value="1"/>
</dbReference>
<feature type="transmembrane region" description="Helical" evidence="59">
    <location>
        <begin position="2191"/>
        <end position="2209"/>
    </location>
</feature>
<keyword evidence="41" id="KW-0506">mRNA capping</keyword>
<keyword evidence="11" id="KW-1170">Fusion of virus membrane with host endosomal membrane</keyword>
<evidence type="ECO:0000256" key="30">
    <source>
        <dbReference type="ARBA" id="ARBA00022806"/>
    </source>
</evidence>
<dbReference type="Gene3D" id="1.20.1280.260">
    <property type="match status" value="1"/>
</dbReference>
<dbReference type="Gene3D" id="3.30.387.10">
    <property type="entry name" value="Viral Envelope Glycoprotein, domain 3"/>
    <property type="match status" value="1"/>
</dbReference>
<dbReference type="CDD" id="cd12149">
    <property type="entry name" value="Flavi_E_C"/>
    <property type="match status" value="1"/>
</dbReference>
<dbReference type="SUPFAM" id="SSF50494">
    <property type="entry name" value="Trypsin-like serine proteases"/>
    <property type="match status" value="1"/>
</dbReference>
<dbReference type="Gene3D" id="1.10.260.90">
    <property type="match status" value="1"/>
</dbReference>
<comment type="catalytic activity">
    <reaction evidence="55">
        <text>ATP + H2O = ADP + phosphate + H(+)</text>
        <dbReference type="Rhea" id="RHEA:13065"/>
        <dbReference type="ChEBI" id="CHEBI:15377"/>
        <dbReference type="ChEBI" id="CHEBI:15378"/>
        <dbReference type="ChEBI" id="CHEBI:30616"/>
        <dbReference type="ChEBI" id="CHEBI:43474"/>
        <dbReference type="ChEBI" id="CHEBI:456216"/>
        <dbReference type="EC" id="3.6.4.13"/>
    </reaction>
</comment>
<dbReference type="GeneID" id="30999499"/>
<evidence type="ECO:0000256" key="19">
    <source>
        <dbReference type="ARBA" id="ARBA00022632"/>
    </source>
</evidence>
<dbReference type="InterPro" id="IPR001157">
    <property type="entry name" value="Flavi_NS1"/>
</dbReference>
<keyword evidence="43 59" id="KW-0472">Membrane</keyword>
<dbReference type="Gene3D" id="2.60.40.350">
    <property type="match status" value="1"/>
</dbReference>
<dbReference type="InterPro" id="IPR013755">
    <property type="entry name" value="Flav_gly_cen_dom_subdom1"/>
</dbReference>
<keyword evidence="42" id="KW-1072">Activation of host autophagy by virus</keyword>
<dbReference type="Pfam" id="PF01349">
    <property type="entry name" value="Flavi_NS4B"/>
    <property type="match status" value="1"/>
</dbReference>
<feature type="binding site" evidence="58">
    <location>
        <position position="2927"/>
    </location>
    <ligand>
        <name>Zn(2+)</name>
        <dbReference type="ChEBI" id="CHEBI:29105"/>
        <label>1</label>
    </ligand>
</feature>
<dbReference type="PROSITE" id="PS51528">
    <property type="entry name" value="FLAVIVIRUS_NS3PRO"/>
    <property type="match status" value="1"/>
</dbReference>
<evidence type="ECO:0000256" key="54">
    <source>
        <dbReference type="ARBA" id="ARBA00047631"/>
    </source>
</evidence>
<dbReference type="GO" id="GO:0046983">
    <property type="term" value="F:protein dimerization activity"/>
    <property type="evidence" value="ECO:0007669"/>
    <property type="project" value="InterPro"/>
</dbReference>
<feature type="transmembrane region" description="Helical" evidence="59">
    <location>
        <begin position="1434"/>
        <end position="1464"/>
    </location>
</feature>
<feature type="domain" description="Helicase ATP-binding" evidence="61">
    <location>
        <begin position="1653"/>
        <end position="1809"/>
    </location>
</feature>
<keyword evidence="45" id="KW-0325">Glycoprotein</keyword>
<feature type="transmembrane region" description="Helical" evidence="59">
    <location>
        <begin position="1143"/>
        <end position="1167"/>
    </location>
</feature>
<accession>C8XPB7</accession>
<evidence type="ECO:0000256" key="46">
    <source>
        <dbReference type="ARBA" id="ARBA00023184"/>
    </source>
</evidence>
<evidence type="ECO:0000256" key="39">
    <source>
        <dbReference type="ARBA" id="ARBA00022953"/>
    </source>
</evidence>
<feature type="disulfide bond" evidence="57">
    <location>
        <begin position="570"/>
        <end position="600"/>
    </location>
</feature>
<dbReference type="InterPro" id="IPR014756">
    <property type="entry name" value="Ig_E-set"/>
</dbReference>
<evidence type="ECO:0000256" key="35">
    <source>
        <dbReference type="ARBA" id="ARBA00022844"/>
    </source>
</evidence>
<feature type="domain" description="Peptidase S7" evidence="64">
    <location>
        <begin position="1470"/>
        <end position="1649"/>
    </location>
</feature>
<evidence type="ECO:0000256" key="17">
    <source>
        <dbReference type="ARBA" id="ARBA00022595"/>
    </source>
</evidence>
<keyword evidence="49" id="KW-0899">Viral immunoevasion</keyword>
<evidence type="ECO:0000256" key="20">
    <source>
        <dbReference type="ARBA" id="ARBA00022664"/>
    </source>
</evidence>
<dbReference type="Gene3D" id="3.30.70.2840">
    <property type="entry name" value="Flavivirus RNA-directed RNA polymerase, thumb domain"/>
    <property type="match status" value="3"/>
</dbReference>
<keyword evidence="13" id="KW-0597">Phosphoprotein</keyword>
<dbReference type="InterPro" id="IPR001122">
    <property type="entry name" value="Flavi_capsidC"/>
</dbReference>
<organism evidence="66 67">
    <name type="scientific">Uganda S virus</name>
    <dbReference type="NCBI Taxonomy" id="64297"/>
    <lineage>
        <taxon>Viruses</taxon>
        <taxon>Riboviria</taxon>
        <taxon>Orthornavirae</taxon>
        <taxon>Kitrinoviricota</taxon>
        <taxon>Flasuviricetes</taxon>
        <taxon>Amarillovirales</taxon>
        <taxon>Flaviviridae</taxon>
        <taxon>Orthoflavivirus</taxon>
        <taxon>Orthoflavivirus ugandaense</taxon>
    </lineage>
</organism>
<dbReference type="GO" id="GO:0046872">
    <property type="term" value="F:metal ion binding"/>
    <property type="evidence" value="ECO:0007669"/>
    <property type="project" value="UniProtKB-KW"/>
</dbReference>
<dbReference type="GO" id="GO:0019062">
    <property type="term" value="P:virion attachment to host cell"/>
    <property type="evidence" value="ECO:0007669"/>
    <property type="project" value="UniProtKB-KW"/>
</dbReference>
<dbReference type="Gene3D" id="3.40.50.150">
    <property type="entry name" value="Vaccinia Virus protein VP39"/>
    <property type="match status" value="1"/>
</dbReference>
<feature type="transmembrane region" description="Helical" evidence="59">
    <location>
        <begin position="258"/>
        <end position="279"/>
    </location>
</feature>
<evidence type="ECO:0000256" key="2">
    <source>
        <dbReference type="ARBA" id="ARBA00004147"/>
    </source>
</evidence>
<keyword evidence="15" id="KW-1048">Host nucleus</keyword>
<dbReference type="CDD" id="cd23204">
    <property type="entry name" value="Flavivirus_RdRp"/>
    <property type="match status" value="1"/>
</dbReference>
<dbReference type="InterPro" id="IPR001650">
    <property type="entry name" value="Helicase_C-like"/>
</dbReference>
<dbReference type="CDD" id="cd20761">
    <property type="entry name" value="capping_2-OMTase_Flaviviridae"/>
    <property type="match status" value="1"/>
</dbReference>
<evidence type="ECO:0000256" key="53">
    <source>
        <dbReference type="ARBA" id="ARBA00035616"/>
    </source>
</evidence>
<evidence type="ECO:0000259" key="63">
    <source>
        <dbReference type="PROSITE" id="PS51527"/>
    </source>
</evidence>
<evidence type="ECO:0000256" key="57">
    <source>
        <dbReference type="PIRSR" id="PIRSR003817-3"/>
    </source>
</evidence>
<evidence type="ECO:0000256" key="26">
    <source>
        <dbReference type="ARBA" id="ARBA00022723"/>
    </source>
</evidence>
<dbReference type="Pfam" id="PF07652">
    <property type="entry name" value="Flavi_DEAD"/>
    <property type="match status" value="1"/>
</dbReference>
<dbReference type="Pfam" id="PF20907">
    <property type="entry name" value="Flav_NS3-hel_C"/>
    <property type="match status" value="1"/>
</dbReference>
<dbReference type="PROSITE" id="PS51591">
    <property type="entry name" value="RNA_CAP01_NS5_MT"/>
    <property type="match status" value="1"/>
</dbReference>
<dbReference type="GO" id="GO:0044167">
    <property type="term" value="C:host cell endoplasmic reticulum membrane"/>
    <property type="evidence" value="ECO:0007669"/>
    <property type="project" value="UniProtKB-SubCell"/>
</dbReference>
<dbReference type="Gene3D" id="2.60.260.50">
    <property type="entry name" value="Flavivirus polyprotein propeptide domain"/>
    <property type="match status" value="1"/>
</dbReference>
<feature type="binding site" evidence="58">
    <location>
        <position position="3220"/>
    </location>
    <ligand>
        <name>Zn(2+)</name>
        <dbReference type="ChEBI" id="CHEBI:29105"/>
        <label>2</label>
    </ligand>
</feature>
<dbReference type="GO" id="GO:0019028">
    <property type="term" value="C:viral capsid"/>
    <property type="evidence" value="ECO:0007669"/>
    <property type="project" value="UniProtKB-KW"/>
</dbReference>
<keyword evidence="67" id="KW-1185">Reference proteome</keyword>
<keyword evidence="27" id="KW-0547">Nucleotide-binding</keyword>
<feature type="transmembrane region" description="Helical" evidence="59">
    <location>
        <begin position="2342"/>
        <end position="2365"/>
    </location>
</feature>
<evidence type="ECO:0000256" key="1">
    <source>
        <dbReference type="ARBA" id="ARBA00003504"/>
    </source>
</evidence>
<evidence type="ECO:0000256" key="40">
    <source>
        <dbReference type="ARBA" id="ARBA00022989"/>
    </source>
</evidence>
<evidence type="ECO:0000256" key="15">
    <source>
        <dbReference type="ARBA" id="ARBA00022562"/>
    </source>
</evidence>
<protein>
    <recommendedName>
        <fullName evidence="8">Genome polyprotein</fullName>
    </recommendedName>
</protein>
<dbReference type="Pfam" id="PF01728">
    <property type="entry name" value="FtsJ"/>
    <property type="match status" value="1"/>
</dbReference>
<evidence type="ECO:0000256" key="38">
    <source>
        <dbReference type="ARBA" id="ARBA00022884"/>
    </source>
</evidence>
<keyword evidence="12" id="KW-0964">Secreted</keyword>
<feature type="binding site" evidence="58">
    <location>
        <position position="2936"/>
    </location>
    <ligand>
        <name>Zn(2+)</name>
        <dbReference type="ChEBI" id="CHEBI:29105"/>
        <label>1</label>
    </ligand>
</feature>
<feature type="active site" description="Charge relay system; for serine protease NS3 activity" evidence="56">
    <location>
        <position position="1606"/>
    </location>
</feature>
<feature type="disulfide bond" evidence="57">
    <location>
        <begin position="453"/>
        <end position="553"/>
    </location>
</feature>
<feature type="binding site" evidence="58">
    <location>
        <position position="2931"/>
    </location>
    <ligand>
        <name>Zn(2+)</name>
        <dbReference type="ChEBI" id="CHEBI:29105"/>
        <label>1</label>
    </ligand>
</feature>
<evidence type="ECO:0000259" key="62">
    <source>
        <dbReference type="PROSITE" id="PS51194"/>
    </source>
</evidence>
<evidence type="ECO:0000256" key="21">
    <source>
        <dbReference type="ARBA" id="ARBA00022670"/>
    </source>
</evidence>
<dbReference type="EMBL" id="DQ859065">
    <property type="protein sequence ID" value="ABI54481.1"/>
    <property type="molecule type" value="Genomic_RNA"/>
</dbReference>
<evidence type="ECO:0000256" key="27">
    <source>
        <dbReference type="ARBA" id="ARBA00022741"/>
    </source>
</evidence>
<keyword evidence="25" id="KW-0548">Nucleotidyltransferase</keyword>
<feature type="active site" description="Charge relay system; for serine protease NS3 activity" evidence="56">
    <location>
        <position position="1545"/>
    </location>
</feature>
<keyword evidence="33 58" id="KW-0862">Zinc</keyword>
<sequence length="3393" mass="376315">MVNPKGVNVMATRAKRVAQKTKKRVVQVSKGLKGFVLYMLTELFMGRKITPNVKQLWKKSDKNSLIHVLTKIKRIVGNLLKGVSGRKKRRSVEATGFVSTLLFGIVLTASVSRHAHHTLLNVTKEDTNQILTLRNGNCTVVSMDVGSWCDDNVEYDCVTLQDNEEPDDVDCWCYKVNGVRVTYGKCREGNTPRRSKRAVVITAHLDQGLTTKKETWLGSSHFETQIQKIEKWIIRNPTYAIAAIIMAWYIGNSTKQRVVLLLLTLALGPAYATHCVGIAKRDFVQGVQGTTWVNVVMEQGACVTIVTEGKPSVDVWMEGITFSSPTMVRRISHTATISDTKISSACPSTGEAKLDEEHDKTFECKRTYSDRGWGNGCGLFGKGSIVACAKFTSTGHMDVYEMDMTKVEYTIKTQVHSGAKSDDTTGVKEIKFTPVSGTQTVEFPGYGNLGLECIVQSDIDFTTHYLVVLGTDAWLVHKAWVEDVTLPWKHEGAASWRDKQYLVEFGEPHAATIKVLVLGSQEGALRTALAGAMMVTHDSSAKTFKLHGGHVTCKAKLNDLVIKGTTYTNCRGGLSFVKTPTDTGHGTVVMQVKVSRNAPCRLTVIAADDASGHVNRGTLVTSNPIANSNNDEVLVEVNPPYGSSYLIVGTGDDKLVYQWKKSGSSIGKLFSETVKGAQRMAIVGSSSWDFSSAGGFFSSVGKALHTVFGTAFQGIFGGLSWITRVLIGVLLIWLGLNSRNGMATTVMMITGFVILFLSLGVGAEIGCSVNWGQKELKCGNGIFIYNDVDDWFNKYKYHPEDPKTMAALIEKAWKKGACGLTSATELEHVMWTKLHSELNAILEENEIDLTIQVHDSRSVYKRGQKRFPRVETELSYGWKTWGKSFVINPVATNNTFHIDSKEEQCPLSNRVWNSLEIEDFGFGVFYTNVFLRQKTDRTNNCDTALMGAAVKGDVAVHADPGFWLASHEVNGTWEIKTIEFVAYRECEWPHSHTISGNQVMESDMFMPKSIGGPISHLNHVPGYKVQVNGAWAYGKSIVQRDFCPDTTVKIDEQCQDRGKSIRSTTTEGKVIKEWCCRSCTLPPMSYWTSEGCWYAMEVRPMKTPEKHLVRSWVAAGEAYPSWSIGLIAMFLFVDIFSRSRPTAGVMIGGSVFLLAIMIMGELSYLDLFRYIIVVGEHFLEREAGGDVAYMAIIAASRLRPGLLALYFVKSSWSPKQRVILALGCALLQPMLATHIEPTVWEWADSIGLVLLVIQGMVRNKEKNWALLLLAFCSPVSAITIRKASMILGVGGLFLSLWRGGGSSMRKGLPLAAAALTRLLGLTQAHLSVLFILLITQNAKRAWPIGECMAAVGIMGAAFGTVFSEDETLLGPLAITGIVLVIYTMFAQSDGLEITKVADVSWSDEAVITGESRRFDVALNDSGEFKLLDEPPISWYNVGFLVTAIIASSVHPVALVVVLIGWSYWRSEKRSGVLWDIPVAPKIETCDHLDDGVYRITQKGLFGQSQAGAGVVKDGVFHTMWHVTRGAFLLHQGKRLTPTWGSVKKDLISYGGNWKLESTWNGVDEVQLIAVVPGKPVSNVQTKPGVFMMPGGEEIGAVLIDYPSGTSGSPIIDRHGNILGLYGNGIVLENGSYASAISQTQVEKTEEVETPGLNKILRKGEFTMLDFHPGAGKTRKHLPNILRECEKKRLKTVVLAPTRVVLSEMKEALTGVQAKFHTQAFNAASTGRELIDVMCHATLVHRMLEGVRTGNWEVIIMDEAHFLDPTSIAARGWAFHKAKTRESAVIFMTATPPGTSNEFPESNAEIEDIRKDIPTEPWNRGYEWILEDKRPTVWFLPSIKSANVMAACLRKANRNVVVLNRSTFENVYPTIKTKKPDFILATDIAEMGANLPVERVIDCRTAYKPVLMDGRVALKGPLRIAAAAAAQRRGRIGRNPDRDGDTYVYGEDTCETNDHLVCWTEGSMLLDNMQVKGGFVAPLYEEEAMKTSMAPGECRLRDDQRKVFRTLVRKHDLPVWLSWQVAKAGLAIDDRKWCFDGEEDNAIVGDNGEVIKARSPGGQRKELKPRWSDSRVSNDNTSLMNFLAFAEGRRSAFFTILGSIPAQLSEKLTQSIDVLTILMKSEEGTRAHKLAMQEAPEAVTTLLLVVLVAICTLGLVFILMKPKATDKMSMAMVTMVVCGYLMNLGGLSHAQVGGVLLVFFIMMVVIIPEAGTQRSINDNKLAYVMIVVGLFIGAVACNELGWLERTKADIFGKKINAEPAGLFPTVAWNWMDFRPGAAWSLYVGMATFLTPVFVHWIKNEYGNASLTGITPTAGILSALNQGVPFMRLNTSVAVLLISVWNSFTAASMFAAIIMLAGHCLLVLPGVRAQCLREAQMRVYHGVAKNPVVDGNLTVDMEKETEMPDLYEKKLALVALGLAALLNASIVRSALTTAELVVLGSAAVGPLLEGNTSSIWNGPLAVAVTGVMRGNYYSMVGIVYNLWLLKSARRGGGSALTYGEVWKRQLNLLGKKDFETYKVSDILEVDRTHARNELGKEEDATGVAVSRGSAKLNWLIERGYVKPNGRVVDLGCGRGGWSYACAAERLVTSVKAYTLGKTGHERPRMIQSLGWNIIKFKDKVDVSRLAPHDSDTLLCDIGESSSNPEIEKERTLKVIGIMSTWMSPNTNAFCFKVLAPYKPEVIEALEKFQLKHGGGIVRNPFSRNSTHEMYFVSGIRNNILHMVNSTSKMLMRRMARPSGRQTIVPDIIYPMGTRSVASEAGPIDLGKIQDRLKRLQEEQSGTWFTDAGHPYRTWHYHGSYIAKQSGTAASMINGVVKLLSGPWDRIEDVTSMAMTDTTPFGQQRVFKEKVDTRAPEPPAGTREIMKVVNKWLFDFLARSKTPRMCTKEEFIEKVRSHAALGGILEEQEGWSSASQAVADPRFWRLVDRERQAHLEGRCETCIYNMMGKREKKPSEFGKAKGSRAIWYMWLGARFLEFEALGFLNEDHWLGRKNSKAGVEGIGLQYLGYVVQEVAKNGNGLIYADDTAGWDTRITEADLDDEQYILEKMNGEHKKLAWAVMELTYKNKVVKVPRPGAGGKVLMDVISRRDQRGSGQVVTYPLNTATNMKVQLIRMAEAENVITRNDVDRVSLVTLKDLQLWLEVNGVDRLKRMAVSGDDCIVAPIDESFSTSLHHLNAMSKVRKDIPEWEPSRGWSDWEHVPFCSHHFHTLHLKDGRTIIAPCRNQDELIGRARISPGNGWLVKETASLSKAYAQMWNLMYFHRRDLRLMGNAICSAVPVDWVPTGRTTWSLHAKGEWMSSEDMLEVWNRVWIQDNPHMKDKTPIFEWRNVPYLQKGQDRACGSLVGTSLRASWAETIHISIHRVRQLIGNERYVDYMENMDRFSTKTSGTYGELI</sequence>
<dbReference type="InterPro" id="IPR026470">
    <property type="entry name" value="Flavi_E_Stem/Anchor_dom"/>
</dbReference>